<proteinExistence type="predicted"/>
<feature type="compositionally biased region" description="Acidic residues" evidence="2">
    <location>
        <begin position="780"/>
        <end position="789"/>
    </location>
</feature>
<dbReference type="VEuPathDB" id="FungiDB:sscle_01g003560"/>
<evidence type="ECO:0000256" key="2">
    <source>
        <dbReference type="SAM" id="MobiDB-lite"/>
    </source>
</evidence>
<name>A0A1D9PSF7_SCLS1</name>
<organism evidence="3 4">
    <name type="scientific">Sclerotinia sclerotiorum (strain ATCC 18683 / 1980 / Ss-1)</name>
    <name type="common">White mold</name>
    <name type="synonym">Whetzelinia sclerotiorum</name>
    <dbReference type="NCBI Taxonomy" id="665079"/>
    <lineage>
        <taxon>Eukaryota</taxon>
        <taxon>Fungi</taxon>
        <taxon>Dikarya</taxon>
        <taxon>Ascomycota</taxon>
        <taxon>Pezizomycotina</taxon>
        <taxon>Leotiomycetes</taxon>
        <taxon>Helotiales</taxon>
        <taxon>Sclerotiniaceae</taxon>
        <taxon>Sclerotinia</taxon>
    </lineage>
</organism>
<gene>
    <name evidence="3" type="ORF">sscle_01g003560</name>
</gene>
<dbReference type="OrthoDB" id="3438382at2759"/>
<feature type="region of interest" description="Disordered" evidence="2">
    <location>
        <begin position="711"/>
        <end position="730"/>
    </location>
</feature>
<dbReference type="Proteomes" id="UP000177798">
    <property type="component" value="Chromosome 1"/>
</dbReference>
<feature type="compositionally biased region" description="Polar residues" evidence="2">
    <location>
        <begin position="711"/>
        <end position="728"/>
    </location>
</feature>
<feature type="coiled-coil region" evidence="1">
    <location>
        <begin position="372"/>
        <end position="399"/>
    </location>
</feature>
<keyword evidence="1" id="KW-0175">Coiled coil</keyword>
<reference evidence="4" key="1">
    <citation type="journal article" date="2017" name="Genome Biol. Evol.">
        <title>The complete genome sequence of the phytopathogenic fungus Sclerotinia sclerotiorum reveals insights into the genome architecture of broad host range pathogens.</title>
        <authorList>
            <person name="Derbyshire M."/>
            <person name="Denton-Giles M."/>
            <person name="Hegedus D."/>
            <person name="Seifbarghy S."/>
            <person name="Rollins J."/>
            <person name="van Kan J."/>
            <person name="Seidl M.F."/>
            <person name="Faino L."/>
            <person name="Mbengue M."/>
            <person name="Navaud O."/>
            <person name="Raffaele S."/>
            <person name="Hammond-Kosack K."/>
            <person name="Heard S."/>
            <person name="Oliver R."/>
        </authorList>
    </citation>
    <scope>NUCLEOTIDE SEQUENCE [LARGE SCALE GENOMIC DNA]</scope>
    <source>
        <strain evidence="4">ATCC 18683 / 1980 / Ss-1</strain>
    </source>
</reference>
<evidence type="ECO:0000313" key="3">
    <source>
        <dbReference type="EMBL" id="APA05586.1"/>
    </source>
</evidence>
<feature type="coiled-coil region" evidence="1">
    <location>
        <begin position="187"/>
        <end position="242"/>
    </location>
</feature>
<feature type="coiled-coil region" evidence="1">
    <location>
        <begin position="659"/>
        <end position="693"/>
    </location>
</feature>
<protein>
    <submittedName>
        <fullName evidence="3">Uncharacterized protein</fullName>
    </submittedName>
</protein>
<dbReference type="RefSeq" id="XP_001597904.1">
    <property type="nucleotide sequence ID" value="XM_001597854.1"/>
</dbReference>
<feature type="region of interest" description="Disordered" evidence="2">
    <location>
        <begin position="753"/>
        <end position="789"/>
    </location>
</feature>
<dbReference type="EMBL" id="CP017814">
    <property type="protein sequence ID" value="APA05586.1"/>
    <property type="molecule type" value="Genomic_DNA"/>
</dbReference>
<sequence length="789" mass="87925">MAVPTDATTNPCGSPSVVEQSQLEDVINALMHFADQGDSRGALNQERNSAKERLKEQVEETHNMYSAMKGFPTHLEVQNQRKIEAEKALETTEKELEKAKRLQRDAAKAIASRLIIKTAPTTDNSKLLQERCQSLEVKVKDLEKTIACMNHKDSERRFRDIEADHREVISKIGKSESQIVGKIYNSEAKAMRECQNLSEKYTKLDQQHQATRSELASMTSRLDSYGNSIKKLEASIKISKEEMTTSQHHVNKEFATLKANNDDSIHQLAEKVVDLEKSFGTYKNSLECLSSSNMERLGRLENDKTSVVVLLNAHKAILEKVENFQVVLNTLQDKVIRLEHIPQTSSISAPQATSKALTGSSATMIGVVHTGLRDVKQDVKLAEERLDKIEALLRSTSRTSSQEAALIKGWQNSTTLNYESRLTALEESFKNMDSINVNEAVAKLSPFSTAAQDVADFKRAFETYRHERSQVDQAINQRVEKFGAEIQSLQKSNTVMEEQIKIITGKTESIPALQAGLDELLKNINALAQSSTLMDNQLNILTNNQNGNTIAITHLSSRMNNISTGDLAKSMMGQLEVLYPDLKNAERIISDLRMQQSDHTIQLEKLNSRMIDFESQTTRKQSPAAIGNPGTESLRQEVDALTKDQLNLEKSVTTYHSGLAALRKDLKALNDAVKDLDGQAEEQKKTLDGMRDELVEEVADLSVRVDDLYSSRNNNTRGFADNSSTPEPSASALVLRSSTVEIGLNGKKRKYVTAAASSEHGASINGHTRSPSRKKKRAEDDNEDIERLE</sequence>
<dbReference type="Gene3D" id="1.10.287.1490">
    <property type="match status" value="1"/>
</dbReference>
<dbReference type="OMA" id="QENMGIR"/>
<evidence type="ECO:0000256" key="1">
    <source>
        <dbReference type="SAM" id="Coils"/>
    </source>
</evidence>
<dbReference type="AlphaFoldDB" id="A0A1D9PSF7"/>
<dbReference type="KEGG" id="ssl:SS1G_02100"/>
<feature type="coiled-coil region" evidence="1">
    <location>
        <begin position="40"/>
        <end position="152"/>
    </location>
</feature>
<evidence type="ECO:0000313" key="4">
    <source>
        <dbReference type="Proteomes" id="UP000177798"/>
    </source>
</evidence>
<accession>A0A1D9PSF7</accession>